<dbReference type="PANTHER" id="PTHR14430">
    <property type="entry name" value="RABIN3-RELATED"/>
    <property type="match status" value="1"/>
</dbReference>
<proteinExistence type="predicted"/>
<keyword evidence="1 2" id="KW-0175">Coiled coil</keyword>
<evidence type="ECO:0000256" key="3">
    <source>
        <dbReference type="SAM" id="MobiDB-lite"/>
    </source>
</evidence>
<dbReference type="PANTHER" id="PTHR14430:SF0">
    <property type="entry name" value="SEC2P DOMAIN-CONTAINING PROTEIN"/>
    <property type="match status" value="1"/>
</dbReference>
<gene>
    <name evidence="5" type="primary">SEC2_2</name>
    <name evidence="5" type="ORF">BGZ96_011933</name>
</gene>
<reference evidence="5 6" key="1">
    <citation type="journal article" date="2020" name="Fungal Divers.">
        <title>Resolving the Mortierellaceae phylogeny through synthesis of multi-gene phylogenetics and phylogenomics.</title>
        <authorList>
            <person name="Vandepol N."/>
            <person name="Liber J."/>
            <person name="Desiro A."/>
            <person name="Na H."/>
            <person name="Kennedy M."/>
            <person name="Barry K."/>
            <person name="Grigoriev I.V."/>
            <person name="Miller A.N."/>
            <person name="O'Donnell K."/>
            <person name="Stajich J.E."/>
            <person name="Bonito G."/>
        </authorList>
    </citation>
    <scope>NUCLEOTIDE SEQUENCE [LARGE SCALE GENOMIC DNA]</scope>
    <source>
        <strain evidence="5 6">AD045</strain>
    </source>
</reference>
<evidence type="ECO:0000259" key="4">
    <source>
        <dbReference type="Pfam" id="PF06428"/>
    </source>
</evidence>
<sequence>MSATCNNCGAAVEIDTPPRITPTPKQLTSDDPLIPYVKAQIDDLTAQNSNLVAENDSLSSKLVESTEGRMDLDQQLTITQMELQTAQQEIKSLQSSQKHHEQLLAMISSGQLIEKKDVQPVIENLAYESQRRSQIESSKLQLESELEDLSKSLFEEANRMVNEERQATHMAGKKIEALERQLDEVLDLCKSERDQLVELKVRMEKLSEEKDTVQRDRDAYEFALVQLQQQQQQQQFHHAQMLSSPSSLSSPSASHHMSNSAAIRRGVSSTSNSTIGGGSSGSGGNNTPPGLNIEISGANGSRKHVQQVLQYDARQHRSSASSVKSKTDSCYFSDGDHPGSHLPSDPNEDKVPSLGFHLWDPSFIEFKTYMESLFGNAGKAGADGKAPHTPTPSIASSGITSMYSFNLMITKATAPAPAPAANAVIPINTLLSNCKLLKKMSAEDVEATLRFEPGNLLSWTQRKRLMTAVTDNTLVVEAVSMSLNHHHHGSPSPVAAVTSAQLLAPSSAANTPASSVPGTPTSATAASTASRPNCALCGHTITTPLSYQYRLTDTANESRTICPYCRTRLTSVCTFYSVLRMISKRIISSTTTPEKLYLDFLRIRLGMFMARCGVGIVTGEEVKPKQRESAGINVAAIGAAGAAAAAARNQALMSAAAAVAAAHAHANSNVHTGLPPRAPDNSAVSASAALLQLPTVVSVPATQAPAPASTITTTNIVPDQASMLLHPHYKDQMSPPLLRETADVIYEEDDDEAYIIATPLPENVLMIRS</sequence>
<organism evidence="5 6">
    <name type="scientific">Linnemannia gamsii</name>
    <dbReference type="NCBI Taxonomy" id="64522"/>
    <lineage>
        <taxon>Eukaryota</taxon>
        <taxon>Fungi</taxon>
        <taxon>Fungi incertae sedis</taxon>
        <taxon>Mucoromycota</taxon>
        <taxon>Mortierellomycotina</taxon>
        <taxon>Mortierellomycetes</taxon>
        <taxon>Mortierellales</taxon>
        <taxon>Mortierellaceae</taxon>
        <taxon>Linnemannia</taxon>
    </lineage>
</organism>
<evidence type="ECO:0000313" key="5">
    <source>
        <dbReference type="EMBL" id="KAG0295365.1"/>
    </source>
</evidence>
<feature type="coiled-coil region" evidence="2">
    <location>
        <begin position="132"/>
        <end position="223"/>
    </location>
</feature>
<protein>
    <submittedName>
        <fullName evidence="5">Rab guanine nucleotide exchange factor S2</fullName>
    </submittedName>
</protein>
<dbReference type="Pfam" id="PF25555">
    <property type="entry name" value="RAB3A-like_C"/>
    <property type="match status" value="1"/>
</dbReference>
<evidence type="ECO:0000256" key="2">
    <source>
        <dbReference type="SAM" id="Coils"/>
    </source>
</evidence>
<dbReference type="CDD" id="cd21044">
    <property type="entry name" value="Rab11BD_RAB3IP_like"/>
    <property type="match status" value="1"/>
</dbReference>
<name>A0ABQ7KDI3_9FUNG</name>
<accession>A0ABQ7KDI3</accession>
<feature type="domain" description="GDP/GTP exchange factor Sec2 N-terminal" evidence="4">
    <location>
        <begin position="71"/>
        <end position="206"/>
    </location>
</feature>
<evidence type="ECO:0000256" key="1">
    <source>
        <dbReference type="ARBA" id="ARBA00023054"/>
    </source>
</evidence>
<dbReference type="SUPFAM" id="SSF144284">
    <property type="entry name" value="Sec2 N-terminal region"/>
    <property type="match status" value="1"/>
</dbReference>
<feature type="compositionally biased region" description="Gly residues" evidence="3">
    <location>
        <begin position="275"/>
        <end position="284"/>
    </location>
</feature>
<feature type="compositionally biased region" description="Low complexity" evidence="3">
    <location>
        <begin position="235"/>
        <end position="274"/>
    </location>
</feature>
<feature type="coiled-coil region" evidence="2">
    <location>
        <begin position="41"/>
        <end position="103"/>
    </location>
</feature>
<dbReference type="Proteomes" id="UP001194696">
    <property type="component" value="Unassembled WGS sequence"/>
</dbReference>
<evidence type="ECO:0000313" key="6">
    <source>
        <dbReference type="Proteomes" id="UP001194696"/>
    </source>
</evidence>
<dbReference type="InterPro" id="IPR040351">
    <property type="entry name" value="RAB3IL/RAB3IP/Sec2"/>
</dbReference>
<dbReference type="InterPro" id="IPR009449">
    <property type="entry name" value="Sec2_N"/>
</dbReference>
<dbReference type="EMBL" id="JAAAIM010000087">
    <property type="protein sequence ID" value="KAG0295365.1"/>
    <property type="molecule type" value="Genomic_DNA"/>
</dbReference>
<feature type="region of interest" description="Disordered" evidence="3">
    <location>
        <begin position="235"/>
        <end position="297"/>
    </location>
</feature>
<keyword evidence="6" id="KW-1185">Reference proteome</keyword>
<feature type="region of interest" description="Disordered" evidence="3">
    <location>
        <begin position="312"/>
        <end position="348"/>
    </location>
</feature>
<comment type="caution">
    <text evidence="5">The sequence shown here is derived from an EMBL/GenBank/DDBJ whole genome shotgun (WGS) entry which is preliminary data.</text>
</comment>
<dbReference type="Gene3D" id="6.10.140.910">
    <property type="match status" value="1"/>
</dbReference>
<dbReference type="Pfam" id="PF06428">
    <property type="entry name" value="Sec2p"/>
    <property type="match status" value="1"/>
</dbReference>